<proteinExistence type="inferred from homology"/>
<keyword evidence="5" id="KW-0411">Iron-sulfur</keyword>
<dbReference type="AlphaFoldDB" id="A0A9D0YT56"/>
<dbReference type="NCBIfam" id="NF004885">
    <property type="entry name" value="PRK06246.1"/>
    <property type="match status" value="1"/>
</dbReference>
<dbReference type="EMBL" id="DVFO01000090">
    <property type="protein sequence ID" value="HIQ61574.1"/>
    <property type="molecule type" value="Genomic_DNA"/>
</dbReference>
<dbReference type="EC" id="4.2.1.2" evidence="8"/>
<evidence type="ECO:0000256" key="2">
    <source>
        <dbReference type="ARBA" id="ARBA00022485"/>
    </source>
</evidence>
<dbReference type="GO" id="GO:0046872">
    <property type="term" value="F:metal ion binding"/>
    <property type="evidence" value="ECO:0007669"/>
    <property type="project" value="UniProtKB-KW"/>
</dbReference>
<evidence type="ECO:0000313" key="9">
    <source>
        <dbReference type="Proteomes" id="UP000886879"/>
    </source>
</evidence>
<dbReference type="NCBIfam" id="TIGR00722">
    <property type="entry name" value="ttdA_fumA_fumB"/>
    <property type="match status" value="1"/>
</dbReference>
<name>A0A9D0YT56_9FIRM</name>
<dbReference type="InterPro" id="IPR051208">
    <property type="entry name" value="Class-I_Fumarase/Tartrate_DH"/>
</dbReference>
<evidence type="ECO:0000259" key="7">
    <source>
        <dbReference type="Pfam" id="PF05681"/>
    </source>
</evidence>
<reference evidence="8" key="2">
    <citation type="journal article" date="2021" name="PeerJ">
        <title>Extensive microbial diversity within the chicken gut microbiome revealed by metagenomics and culture.</title>
        <authorList>
            <person name="Gilroy R."/>
            <person name="Ravi A."/>
            <person name="Getino M."/>
            <person name="Pursley I."/>
            <person name="Horton D.L."/>
            <person name="Alikhan N.F."/>
            <person name="Baker D."/>
            <person name="Gharbi K."/>
            <person name="Hall N."/>
            <person name="Watson M."/>
            <person name="Adriaenssens E.M."/>
            <person name="Foster-Nyarko E."/>
            <person name="Jarju S."/>
            <person name="Secka A."/>
            <person name="Antonio M."/>
            <person name="Oren A."/>
            <person name="Chaudhuri R.R."/>
            <person name="La Ragione R."/>
            <person name="Hildebrand F."/>
            <person name="Pallen M.J."/>
        </authorList>
    </citation>
    <scope>NUCLEOTIDE SEQUENCE</scope>
    <source>
        <strain evidence="8">ChiGjej2B2-12916</strain>
    </source>
</reference>
<dbReference type="Proteomes" id="UP000886879">
    <property type="component" value="Unassembled WGS sequence"/>
</dbReference>
<gene>
    <name evidence="8" type="ORF">IAD31_08300</name>
</gene>
<evidence type="ECO:0000256" key="3">
    <source>
        <dbReference type="ARBA" id="ARBA00022723"/>
    </source>
</evidence>
<evidence type="ECO:0000256" key="1">
    <source>
        <dbReference type="ARBA" id="ARBA00008876"/>
    </source>
</evidence>
<dbReference type="PANTHER" id="PTHR30389:SF17">
    <property type="entry name" value="L(+)-TARTRATE DEHYDRATASE SUBUNIT ALPHA-RELATED"/>
    <property type="match status" value="1"/>
</dbReference>
<comment type="similarity">
    <text evidence="1">Belongs to the class-I fumarase family.</text>
</comment>
<keyword evidence="6 8" id="KW-0456">Lyase</keyword>
<keyword evidence="2" id="KW-0004">4Fe-4S</keyword>
<dbReference type="InterPro" id="IPR004646">
    <property type="entry name" value="Fe-S_hydro-lyase_TtdA-typ_cat"/>
</dbReference>
<reference evidence="8" key="1">
    <citation type="submission" date="2020-10" db="EMBL/GenBank/DDBJ databases">
        <authorList>
            <person name="Gilroy R."/>
        </authorList>
    </citation>
    <scope>NUCLEOTIDE SEQUENCE</scope>
    <source>
        <strain evidence="8">ChiGjej2B2-12916</strain>
    </source>
</reference>
<protein>
    <submittedName>
        <fullName evidence="8">Fumarate hydratase</fullName>
        <ecNumber evidence="8">4.2.1.2</ecNumber>
    </submittedName>
</protein>
<keyword evidence="3" id="KW-0479">Metal-binding</keyword>
<accession>A0A9D0YT56</accession>
<evidence type="ECO:0000313" key="8">
    <source>
        <dbReference type="EMBL" id="HIQ61574.1"/>
    </source>
</evidence>
<dbReference type="GO" id="GO:0004333">
    <property type="term" value="F:fumarate hydratase activity"/>
    <property type="evidence" value="ECO:0007669"/>
    <property type="project" value="UniProtKB-EC"/>
</dbReference>
<dbReference type="GO" id="GO:0051539">
    <property type="term" value="F:4 iron, 4 sulfur cluster binding"/>
    <property type="evidence" value="ECO:0007669"/>
    <property type="project" value="UniProtKB-KW"/>
</dbReference>
<dbReference type="Pfam" id="PF05681">
    <property type="entry name" value="Fumerase"/>
    <property type="match status" value="1"/>
</dbReference>
<evidence type="ECO:0000256" key="5">
    <source>
        <dbReference type="ARBA" id="ARBA00023014"/>
    </source>
</evidence>
<comment type="caution">
    <text evidence="8">The sequence shown here is derived from an EMBL/GenBank/DDBJ whole genome shotgun (WGS) entry which is preliminary data.</text>
</comment>
<sequence length="280" mass="30051">MKEITNEQVSQLVRELCIQANTILPQDLRNAICEACKAEASPVGQAILGDLRENYEFAQEKGLPICQDTGMAVVFVNWGQDCHLTGGSLEEAVNQGVAEGYVQGHLRLSVVGDPLRRVNTQNNTPAILHLQMVPGDQVEITVAPKGFGSENMTKMKMFNPSVTQEQVENFIVEAVSQAGSNPCPPVVVGVGLGGTSEKAAILAKRALLRPAGEWNADPFYREMEQRLLERINRLGIGPQGMGGTTTALTVAIEPFGTHIAGLPCVVNLGCHVTRHACGTL</sequence>
<keyword evidence="4" id="KW-0408">Iron</keyword>
<organism evidence="8 9">
    <name type="scientific">Candidatus Enterenecus faecium</name>
    <dbReference type="NCBI Taxonomy" id="2840780"/>
    <lineage>
        <taxon>Bacteria</taxon>
        <taxon>Bacillati</taxon>
        <taxon>Bacillota</taxon>
        <taxon>Clostridia</taxon>
        <taxon>Eubacteriales</taxon>
        <taxon>Candidatus Enterenecus</taxon>
    </lineage>
</organism>
<feature type="domain" description="Fe-S hydro-lyase tartrate dehydratase alpha-type catalytic" evidence="7">
    <location>
        <begin position="11"/>
        <end position="276"/>
    </location>
</feature>
<evidence type="ECO:0000256" key="4">
    <source>
        <dbReference type="ARBA" id="ARBA00023004"/>
    </source>
</evidence>
<evidence type="ECO:0000256" key="6">
    <source>
        <dbReference type="ARBA" id="ARBA00023239"/>
    </source>
</evidence>
<dbReference type="PANTHER" id="PTHR30389">
    <property type="entry name" value="FUMARATE HYDRATASE-RELATED"/>
    <property type="match status" value="1"/>
</dbReference>